<gene>
    <name evidence="1" type="ORF">L915_02757</name>
</gene>
<reference evidence="1" key="1">
    <citation type="submission" date="2013-11" db="EMBL/GenBank/DDBJ databases">
        <title>The Genome Sequence of Phytophthora parasitica CJ02B3.</title>
        <authorList>
            <consortium name="The Broad Institute Genomics Platform"/>
            <person name="Russ C."/>
            <person name="Tyler B."/>
            <person name="Panabieres F."/>
            <person name="Shan W."/>
            <person name="Tripathy S."/>
            <person name="Grunwald N."/>
            <person name="Machado M."/>
            <person name="Johnson C.S."/>
            <person name="Arredondo F."/>
            <person name="Hong C."/>
            <person name="Coffey M."/>
            <person name="Young S.K."/>
            <person name="Zeng Q."/>
            <person name="Gargeya S."/>
            <person name="Fitzgerald M."/>
            <person name="Abouelleil A."/>
            <person name="Alvarado L."/>
            <person name="Chapman S.B."/>
            <person name="Gainer-Dewar J."/>
            <person name="Goldberg J."/>
            <person name="Griggs A."/>
            <person name="Gujja S."/>
            <person name="Hansen M."/>
            <person name="Howarth C."/>
            <person name="Imamovic A."/>
            <person name="Ireland A."/>
            <person name="Larimer J."/>
            <person name="McCowan C."/>
            <person name="Murphy C."/>
            <person name="Pearson M."/>
            <person name="Poon T.W."/>
            <person name="Priest M."/>
            <person name="Roberts A."/>
            <person name="Saif S."/>
            <person name="Shea T."/>
            <person name="Sykes S."/>
            <person name="Wortman J."/>
            <person name="Nusbaum C."/>
            <person name="Birren B."/>
        </authorList>
    </citation>
    <scope>NUCLEOTIDE SEQUENCE [LARGE SCALE GENOMIC DNA]</scope>
    <source>
        <strain evidence="1">CJ02B3</strain>
    </source>
</reference>
<dbReference type="Proteomes" id="UP000053236">
    <property type="component" value="Unassembled WGS sequence"/>
</dbReference>
<proteinExistence type="predicted"/>
<sequence length="60" mass="6800">GKRLEIEAYHDCHDTAHDYYTGVPAGAVEQPPRTLTFSGPRKAKIVVSPFYTEWSSRFSK</sequence>
<dbReference type="AlphaFoldDB" id="W2HFT8"/>
<accession>W2HFT8</accession>
<feature type="non-terminal residue" evidence="1">
    <location>
        <position position="1"/>
    </location>
</feature>
<dbReference type="EMBL" id="KI684708">
    <property type="protein sequence ID" value="ETK94142.1"/>
    <property type="molecule type" value="Genomic_DNA"/>
</dbReference>
<organism evidence="1">
    <name type="scientific">Phytophthora nicotianae</name>
    <name type="common">Potato buckeye rot agent</name>
    <name type="synonym">Phytophthora parasitica</name>
    <dbReference type="NCBI Taxonomy" id="4792"/>
    <lineage>
        <taxon>Eukaryota</taxon>
        <taxon>Sar</taxon>
        <taxon>Stramenopiles</taxon>
        <taxon>Oomycota</taxon>
        <taxon>Peronosporomycetes</taxon>
        <taxon>Peronosporales</taxon>
        <taxon>Peronosporaceae</taxon>
        <taxon>Phytophthora</taxon>
    </lineage>
</organism>
<name>W2HFT8_PHYNI</name>
<evidence type="ECO:0000313" key="1">
    <source>
        <dbReference type="EMBL" id="ETK94142.1"/>
    </source>
</evidence>
<protein>
    <submittedName>
        <fullName evidence="1">Uncharacterized protein</fullName>
    </submittedName>
</protein>